<protein>
    <submittedName>
        <fullName evidence="2">Uncharacterized protein</fullName>
    </submittedName>
</protein>
<feature type="compositionally biased region" description="Basic and acidic residues" evidence="1">
    <location>
        <begin position="433"/>
        <end position="449"/>
    </location>
</feature>
<comment type="caution">
    <text evidence="2">The sequence shown here is derived from an EMBL/GenBank/DDBJ whole genome shotgun (WGS) entry which is preliminary data.</text>
</comment>
<evidence type="ECO:0000313" key="3">
    <source>
        <dbReference type="Proteomes" id="UP001187415"/>
    </source>
</evidence>
<reference evidence="2" key="1">
    <citation type="submission" date="2023-07" db="EMBL/GenBank/DDBJ databases">
        <title>Chromosome-level Genome Assembly of Striped Snakehead (Channa striata).</title>
        <authorList>
            <person name="Liu H."/>
        </authorList>
    </citation>
    <scope>NUCLEOTIDE SEQUENCE</scope>
    <source>
        <strain evidence="2">Gz</strain>
        <tissue evidence="2">Muscle</tissue>
    </source>
</reference>
<proteinExistence type="predicted"/>
<dbReference type="AlphaFoldDB" id="A0AA88IK68"/>
<evidence type="ECO:0000256" key="1">
    <source>
        <dbReference type="SAM" id="MobiDB-lite"/>
    </source>
</evidence>
<name>A0AA88IK68_CHASR</name>
<sequence>MLALRLDGPCSPLCTSRAPASLTEARTVTTGRRGLGEPRRPWPEGRAEVLHGSVTRKTERFWRVTTSGVFATSPGPELRSPTAPLDVRRCDVMLLQVPVWTREPPGSGEDDRHVRIPVRYSSAGGGSSDGVDVYVERTAEETLRAVARQGWGSEVGVSLGPRVPEVARHAGTRTSRDHLAGRAGSRSSHGAFLDLDTIGVFRRSEAGCGRTAAQPGRWKVGRYDPVEPYAIRLPREELRPERTGLSVFEELCWRSNNRAGIVGHAALARHAAQRTVSRRRCSTGTPRKGRLHSSRVYSVTLKLAAIASDMASGGFSVLAVTSTTRSGARPTPFFTELAASRPPRPNTDLYYRYFEERRFGTRGPPRRVDGLYKLHEGMFFQRWTTAPPPQFRKEYAKPRQSILTGSRVTVKVDREDDHVVAFVDRAGKGSALSRRDAAERRQDRGRAPDRQVAAIERCDGRAHKRGEEEKEKETQRENAVWRRVGRIEHQRPPFASSRTGFYRTKTKVLASRREAAKGLGLLAETIARDLARLYCSDRRSSDRVEANFVLSEAVGCVVSATESLALLDNGVSEMDAAIGSNEEETRRSLQVVSIESRRCFALCSTAQRTIRINHSDSLDHGVPGVRDGLARYRGYTKLE</sequence>
<evidence type="ECO:0000313" key="2">
    <source>
        <dbReference type="EMBL" id="KAK2814525.1"/>
    </source>
</evidence>
<dbReference type="EMBL" id="JAUPFM010000039">
    <property type="protein sequence ID" value="KAK2814525.1"/>
    <property type="molecule type" value="Genomic_DNA"/>
</dbReference>
<accession>A0AA88IK68</accession>
<dbReference type="Proteomes" id="UP001187415">
    <property type="component" value="Unassembled WGS sequence"/>
</dbReference>
<organism evidence="2 3">
    <name type="scientific">Channa striata</name>
    <name type="common">Snakehead murrel</name>
    <name type="synonym">Ophicephalus striatus</name>
    <dbReference type="NCBI Taxonomy" id="64152"/>
    <lineage>
        <taxon>Eukaryota</taxon>
        <taxon>Metazoa</taxon>
        <taxon>Chordata</taxon>
        <taxon>Craniata</taxon>
        <taxon>Vertebrata</taxon>
        <taxon>Euteleostomi</taxon>
        <taxon>Actinopterygii</taxon>
        <taxon>Neopterygii</taxon>
        <taxon>Teleostei</taxon>
        <taxon>Neoteleostei</taxon>
        <taxon>Acanthomorphata</taxon>
        <taxon>Anabantaria</taxon>
        <taxon>Anabantiformes</taxon>
        <taxon>Channoidei</taxon>
        <taxon>Channidae</taxon>
        <taxon>Channa</taxon>
    </lineage>
</organism>
<gene>
    <name evidence="2" type="ORF">Q5P01_000324</name>
</gene>
<keyword evidence="3" id="KW-1185">Reference proteome</keyword>
<feature type="region of interest" description="Disordered" evidence="1">
    <location>
        <begin position="431"/>
        <end position="450"/>
    </location>
</feature>